<evidence type="ECO:0000313" key="1">
    <source>
        <dbReference type="EMBL" id="RZC71676.1"/>
    </source>
</evidence>
<dbReference type="Gramene" id="RZC71676">
    <property type="protein sequence ID" value="RZC71676"/>
    <property type="gene ID" value="C5167_035222"/>
</dbReference>
<dbReference type="EMBL" id="CM010721">
    <property type="protein sequence ID" value="RZC71676.1"/>
    <property type="molecule type" value="Genomic_DNA"/>
</dbReference>
<organism evidence="1 2">
    <name type="scientific">Papaver somniferum</name>
    <name type="common">Opium poppy</name>
    <dbReference type="NCBI Taxonomy" id="3469"/>
    <lineage>
        <taxon>Eukaryota</taxon>
        <taxon>Viridiplantae</taxon>
        <taxon>Streptophyta</taxon>
        <taxon>Embryophyta</taxon>
        <taxon>Tracheophyta</taxon>
        <taxon>Spermatophyta</taxon>
        <taxon>Magnoliopsida</taxon>
        <taxon>Ranunculales</taxon>
        <taxon>Papaveraceae</taxon>
        <taxon>Papaveroideae</taxon>
        <taxon>Papaver</taxon>
    </lineage>
</organism>
<dbReference type="Proteomes" id="UP000316621">
    <property type="component" value="Chromosome 7"/>
</dbReference>
<gene>
    <name evidence="1" type="ORF">C5167_035222</name>
</gene>
<name>A0A4Y7KFQ3_PAPSO</name>
<accession>A0A4Y7KFQ3</accession>
<keyword evidence="2" id="KW-1185">Reference proteome</keyword>
<evidence type="ECO:0000313" key="2">
    <source>
        <dbReference type="Proteomes" id="UP000316621"/>
    </source>
</evidence>
<dbReference type="AlphaFoldDB" id="A0A4Y7KFQ3"/>
<reference evidence="1 2" key="1">
    <citation type="journal article" date="2018" name="Science">
        <title>The opium poppy genome and morphinan production.</title>
        <authorList>
            <person name="Guo L."/>
            <person name="Winzer T."/>
            <person name="Yang X."/>
            <person name="Li Y."/>
            <person name="Ning Z."/>
            <person name="He Z."/>
            <person name="Teodor R."/>
            <person name="Lu Y."/>
            <person name="Bowser T.A."/>
            <person name="Graham I.A."/>
            <person name="Ye K."/>
        </authorList>
    </citation>
    <scope>NUCLEOTIDE SEQUENCE [LARGE SCALE GENOMIC DNA]</scope>
    <source>
        <strain evidence="2">cv. HN1</strain>
        <tissue evidence="1">Leaves</tissue>
    </source>
</reference>
<proteinExistence type="predicted"/>
<protein>
    <submittedName>
        <fullName evidence="1">Uncharacterized protein</fullName>
    </submittedName>
</protein>
<dbReference type="PANTHER" id="PTHR37743:SF1">
    <property type="entry name" value="ARM REPEAT SUPERFAMILY PROTEIN"/>
    <property type="match status" value="1"/>
</dbReference>
<sequence length="162" mass="18005">MPFVIDTTVNTQNLIQYMVTETSIPTLTSARTTSGTADSSFENRSSIAVLLVNRAFNKYELEDVRKLAAELCGRLHPKLETAACSRDIKESMFAICTSLLLRGSTPSLHPVMLEIRKILEMVLTWPSLDGDEVSKAQHGCIDCLALMICAELQLQTRRRSSL</sequence>
<dbReference type="PANTHER" id="PTHR37743">
    <property type="entry name" value="ARM REPEAT SUPERFAMILY PROTEIN"/>
    <property type="match status" value="1"/>
</dbReference>